<dbReference type="Pfam" id="PF13349">
    <property type="entry name" value="DUF4097"/>
    <property type="match status" value="1"/>
</dbReference>
<feature type="domain" description="DUF4097" evidence="1">
    <location>
        <begin position="49"/>
        <end position="234"/>
    </location>
</feature>
<dbReference type="PANTHER" id="PTHR34094">
    <property type="match status" value="1"/>
</dbReference>
<dbReference type="Proteomes" id="UP001292216">
    <property type="component" value="Unassembled WGS sequence"/>
</dbReference>
<evidence type="ECO:0000313" key="2">
    <source>
        <dbReference type="EMBL" id="MEA3571465.1"/>
    </source>
</evidence>
<comment type="caution">
    <text evidence="2">The sequence shown here is derived from an EMBL/GenBank/DDBJ whole genome shotgun (WGS) entry which is preliminary data.</text>
</comment>
<dbReference type="PANTHER" id="PTHR34094:SF1">
    <property type="entry name" value="PROTEIN FAM185A"/>
    <property type="match status" value="1"/>
</dbReference>
<dbReference type="EMBL" id="JAYERP010000001">
    <property type="protein sequence ID" value="MEA3571465.1"/>
    <property type="molecule type" value="Genomic_DNA"/>
</dbReference>
<dbReference type="InterPro" id="IPR025164">
    <property type="entry name" value="Toastrack_DUF4097"/>
</dbReference>
<protein>
    <submittedName>
        <fullName evidence="2">DUF4097 family beta strand repeat-containing protein</fullName>
    </submittedName>
</protein>
<dbReference type="RefSeq" id="WP_323078034.1">
    <property type="nucleotide sequence ID" value="NZ_CBCSKM010000001.1"/>
</dbReference>
<keyword evidence="3" id="KW-1185">Reference proteome</keyword>
<gene>
    <name evidence="2" type="ORF">U9M73_16045</name>
</gene>
<reference evidence="2 3" key="1">
    <citation type="submission" date="2023-12" db="EMBL/GenBank/DDBJ databases">
        <title>Whole genome sequencing of Paenibacillus phoenicis isolated from the Phoenix Mars Lander spacecraft assembly facility.</title>
        <authorList>
            <person name="Garcia A."/>
            <person name="Venkateswaran K."/>
        </authorList>
    </citation>
    <scope>NUCLEOTIDE SEQUENCE [LARGE SCALE GENOMIC DNA]</scope>
    <source>
        <strain evidence="2 3">3PO2SA</strain>
    </source>
</reference>
<organism evidence="2 3">
    <name type="scientific">Paenibacillus phoenicis</name>
    <dbReference type="NCBI Taxonomy" id="554117"/>
    <lineage>
        <taxon>Bacteria</taxon>
        <taxon>Bacillati</taxon>
        <taxon>Bacillota</taxon>
        <taxon>Bacilli</taxon>
        <taxon>Bacillales</taxon>
        <taxon>Paenibacillaceae</taxon>
        <taxon>Paenibacillus</taxon>
    </lineage>
</organism>
<evidence type="ECO:0000259" key="1">
    <source>
        <dbReference type="Pfam" id="PF13349"/>
    </source>
</evidence>
<evidence type="ECO:0000313" key="3">
    <source>
        <dbReference type="Proteomes" id="UP001292216"/>
    </source>
</evidence>
<name>A0ABU5PNK3_9BACL</name>
<sequence>MNTKKWSLIGLLLILIGLAGMAYQHFEFGDELPSHQQKWTFDQGGLQTLLIDSDYDVELEFIDSLDGTNYVEINGNMNQKTIDAVKAAQISEGTLKLDLKDKFDWTFFSINFQSTKQRITVALGDKGELNRIGFKSDSSNGTFRGLRADDIDLSIDSGNLRVENIKANGIRLASSSGNVTAENIQGNAEIQLDSGNIRVDQFEGTLTAKSSSGNITANQVKGTVKATSNSGDIRFNRFTGDGSFKSNSGNITLSEQRSDNLDISVGSGNATLSADAEFKGYYDLQSGSGNTTAPDSPRQTQDLIKVRANSGNIRIR</sequence>
<accession>A0ABU5PNK3</accession>
<proteinExistence type="predicted"/>